<dbReference type="SMART" id="SM00267">
    <property type="entry name" value="GGDEF"/>
    <property type="match status" value="1"/>
</dbReference>
<gene>
    <name evidence="8" type="ORF">GM676_01915</name>
</gene>
<dbReference type="FunFam" id="3.30.70.270:FF:000001">
    <property type="entry name" value="Diguanylate cyclase domain protein"/>
    <property type="match status" value="1"/>
</dbReference>
<dbReference type="GO" id="GO:0071732">
    <property type="term" value="P:cellular response to nitric oxide"/>
    <property type="evidence" value="ECO:0007669"/>
    <property type="project" value="UniProtKB-ARBA"/>
</dbReference>
<dbReference type="Pfam" id="PF13188">
    <property type="entry name" value="PAS_8"/>
    <property type="match status" value="1"/>
</dbReference>
<feature type="domain" description="GGDEF" evidence="7">
    <location>
        <begin position="457"/>
        <end position="590"/>
    </location>
</feature>
<dbReference type="SUPFAM" id="SSF46458">
    <property type="entry name" value="Globin-like"/>
    <property type="match status" value="1"/>
</dbReference>
<evidence type="ECO:0000259" key="6">
    <source>
        <dbReference type="PROSITE" id="PS50883"/>
    </source>
</evidence>
<dbReference type="NCBIfam" id="TIGR00254">
    <property type="entry name" value="GGDEF"/>
    <property type="match status" value="1"/>
</dbReference>
<dbReference type="PANTHER" id="PTHR44757">
    <property type="entry name" value="DIGUANYLATE CYCLASE DGCP"/>
    <property type="match status" value="1"/>
</dbReference>
<dbReference type="PROSITE" id="PS50112">
    <property type="entry name" value="PAS"/>
    <property type="match status" value="1"/>
</dbReference>
<dbReference type="GO" id="GO:0019825">
    <property type="term" value="F:oxygen binding"/>
    <property type="evidence" value="ECO:0007669"/>
    <property type="project" value="InterPro"/>
</dbReference>
<dbReference type="InterPro" id="IPR000014">
    <property type="entry name" value="PAS"/>
</dbReference>
<name>A0A6L6PCT8_9BURK</name>
<evidence type="ECO:0000313" key="8">
    <source>
        <dbReference type="EMBL" id="MTV36337.1"/>
    </source>
</evidence>
<dbReference type="AlphaFoldDB" id="A0A6L6PCT8"/>
<dbReference type="Gene3D" id="3.20.20.450">
    <property type="entry name" value="EAL domain"/>
    <property type="match status" value="1"/>
</dbReference>
<dbReference type="OrthoDB" id="9813903at2"/>
<dbReference type="GO" id="GO:0071111">
    <property type="term" value="F:cyclic-guanylate-specific phosphodiesterase activity"/>
    <property type="evidence" value="ECO:0007669"/>
    <property type="project" value="UniProtKB-EC"/>
</dbReference>
<protein>
    <recommendedName>
        <fullName evidence="1">Diguanylate cyclase DosC</fullName>
    </recommendedName>
    <alternativeName>
        <fullName evidence="2">Direct oxygen-sensing cyclase</fullName>
    </alternativeName>
</protein>
<dbReference type="SMART" id="SM00052">
    <property type="entry name" value="EAL"/>
    <property type="match status" value="1"/>
</dbReference>
<evidence type="ECO:0000259" key="4">
    <source>
        <dbReference type="PROSITE" id="PS50112"/>
    </source>
</evidence>
<dbReference type="CDD" id="cd01949">
    <property type="entry name" value="GGDEF"/>
    <property type="match status" value="1"/>
</dbReference>
<dbReference type="InterPro" id="IPR029787">
    <property type="entry name" value="Nucleotide_cyclase"/>
</dbReference>
<dbReference type="InterPro" id="IPR000160">
    <property type="entry name" value="GGDEF_dom"/>
</dbReference>
<comment type="catalytic activity">
    <reaction evidence="3">
        <text>3',3'-c-di-GMP + H2O = 5'-phosphoguanylyl(3'-&gt;5')guanosine + H(+)</text>
        <dbReference type="Rhea" id="RHEA:24902"/>
        <dbReference type="ChEBI" id="CHEBI:15377"/>
        <dbReference type="ChEBI" id="CHEBI:15378"/>
        <dbReference type="ChEBI" id="CHEBI:58754"/>
        <dbReference type="ChEBI" id="CHEBI:58805"/>
        <dbReference type="EC" id="3.1.4.52"/>
    </reaction>
    <physiologicalReaction direction="left-to-right" evidence="3">
        <dbReference type="Rhea" id="RHEA:24903"/>
    </physiologicalReaction>
</comment>
<dbReference type="InterPro" id="IPR043128">
    <property type="entry name" value="Rev_trsase/Diguanyl_cyclase"/>
</dbReference>
<dbReference type="FunFam" id="3.20.20.450:FF:000001">
    <property type="entry name" value="Cyclic di-GMP phosphodiesterase yahA"/>
    <property type="match status" value="1"/>
</dbReference>
<evidence type="ECO:0000256" key="3">
    <source>
        <dbReference type="ARBA" id="ARBA00051114"/>
    </source>
</evidence>
<dbReference type="Pfam" id="PF00563">
    <property type="entry name" value="EAL"/>
    <property type="match status" value="1"/>
</dbReference>
<dbReference type="CDD" id="cd00130">
    <property type="entry name" value="PAS"/>
    <property type="match status" value="1"/>
</dbReference>
<dbReference type="InterPro" id="IPR009050">
    <property type="entry name" value="Globin-like_sf"/>
</dbReference>
<dbReference type="InterPro" id="IPR012292">
    <property type="entry name" value="Globin/Proto"/>
</dbReference>
<dbReference type="Pfam" id="PF11563">
    <property type="entry name" value="Protoglobin"/>
    <property type="match status" value="1"/>
</dbReference>
<dbReference type="SMART" id="SM00091">
    <property type="entry name" value="PAS"/>
    <property type="match status" value="2"/>
</dbReference>
<evidence type="ECO:0000259" key="5">
    <source>
        <dbReference type="PROSITE" id="PS50113"/>
    </source>
</evidence>
<feature type="domain" description="PAS" evidence="4">
    <location>
        <begin position="300"/>
        <end position="370"/>
    </location>
</feature>
<dbReference type="Pfam" id="PF00990">
    <property type="entry name" value="GGDEF"/>
    <property type="match status" value="1"/>
</dbReference>
<comment type="caution">
    <text evidence="8">The sequence shown here is derived from an EMBL/GenBank/DDBJ whole genome shotgun (WGS) entry which is preliminary data.</text>
</comment>
<reference evidence="8 9" key="1">
    <citation type="submission" date="2019-11" db="EMBL/GenBank/DDBJ databases">
        <title>Type strains purchased from KCTC, JCM and DSMZ.</title>
        <authorList>
            <person name="Lu H."/>
        </authorList>
    </citation>
    <scope>NUCLEOTIDE SEQUENCE [LARGE SCALE GENOMIC DNA]</scope>
    <source>
        <strain evidence="8 9">KCTC 22382</strain>
    </source>
</reference>
<proteinExistence type="predicted"/>
<dbReference type="Proteomes" id="UP000475582">
    <property type="component" value="Unassembled WGS sequence"/>
</dbReference>
<evidence type="ECO:0000313" key="9">
    <source>
        <dbReference type="Proteomes" id="UP000475582"/>
    </source>
</evidence>
<dbReference type="NCBIfam" id="TIGR00229">
    <property type="entry name" value="sensory_box"/>
    <property type="match status" value="1"/>
</dbReference>
<dbReference type="InterPro" id="IPR001633">
    <property type="entry name" value="EAL_dom"/>
</dbReference>
<feature type="domain" description="EAL" evidence="6">
    <location>
        <begin position="599"/>
        <end position="853"/>
    </location>
</feature>
<dbReference type="PROSITE" id="PS50883">
    <property type="entry name" value="EAL"/>
    <property type="match status" value="1"/>
</dbReference>
<evidence type="ECO:0000256" key="1">
    <source>
        <dbReference type="ARBA" id="ARBA00015125"/>
    </source>
</evidence>
<dbReference type="PROSITE" id="PS50113">
    <property type="entry name" value="PAC"/>
    <property type="match status" value="1"/>
</dbReference>
<dbReference type="InterPro" id="IPR044398">
    <property type="entry name" value="Globin-sensor_dom"/>
</dbReference>
<dbReference type="EMBL" id="WNKY01000001">
    <property type="protein sequence ID" value="MTV36337.1"/>
    <property type="molecule type" value="Genomic_DNA"/>
</dbReference>
<dbReference type="SUPFAM" id="SSF141868">
    <property type="entry name" value="EAL domain-like"/>
    <property type="match status" value="1"/>
</dbReference>
<dbReference type="Gene3D" id="3.30.70.270">
    <property type="match status" value="1"/>
</dbReference>
<accession>A0A6L6PCT8</accession>
<dbReference type="Gene3D" id="1.10.490.10">
    <property type="entry name" value="Globins"/>
    <property type="match status" value="1"/>
</dbReference>
<organism evidence="8 9">
    <name type="scientific">Duganella radicis</name>
    <dbReference type="NCBI Taxonomy" id="551988"/>
    <lineage>
        <taxon>Bacteria</taxon>
        <taxon>Pseudomonadati</taxon>
        <taxon>Pseudomonadota</taxon>
        <taxon>Betaproteobacteria</taxon>
        <taxon>Burkholderiales</taxon>
        <taxon>Oxalobacteraceae</taxon>
        <taxon>Telluria group</taxon>
        <taxon>Duganella</taxon>
    </lineage>
</organism>
<dbReference type="Pfam" id="PF13426">
    <property type="entry name" value="PAS_9"/>
    <property type="match status" value="1"/>
</dbReference>
<dbReference type="GO" id="GO:0020037">
    <property type="term" value="F:heme binding"/>
    <property type="evidence" value="ECO:0007669"/>
    <property type="project" value="InterPro"/>
</dbReference>
<dbReference type="SUPFAM" id="SSF55785">
    <property type="entry name" value="PYP-like sensor domain (PAS domain)"/>
    <property type="match status" value="2"/>
</dbReference>
<dbReference type="InterPro" id="IPR000700">
    <property type="entry name" value="PAS-assoc_C"/>
</dbReference>
<dbReference type="InterPro" id="IPR035919">
    <property type="entry name" value="EAL_sf"/>
</dbReference>
<dbReference type="SUPFAM" id="SSF55073">
    <property type="entry name" value="Nucleotide cyclase"/>
    <property type="match status" value="1"/>
</dbReference>
<dbReference type="InterPro" id="IPR052155">
    <property type="entry name" value="Biofilm_reg_signaling"/>
</dbReference>
<dbReference type="Gene3D" id="3.30.450.20">
    <property type="entry name" value="PAS domain"/>
    <property type="match status" value="2"/>
</dbReference>
<dbReference type="CDD" id="cd01948">
    <property type="entry name" value="EAL"/>
    <property type="match status" value="1"/>
</dbReference>
<keyword evidence="9" id="KW-1185">Reference proteome</keyword>
<evidence type="ECO:0000259" key="7">
    <source>
        <dbReference type="PROSITE" id="PS50887"/>
    </source>
</evidence>
<dbReference type="PANTHER" id="PTHR44757:SF2">
    <property type="entry name" value="BIOFILM ARCHITECTURE MAINTENANCE PROTEIN MBAA"/>
    <property type="match status" value="1"/>
</dbReference>
<dbReference type="PROSITE" id="PS50887">
    <property type="entry name" value="GGDEF"/>
    <property type="match status" value="1"/>
</dbReference>
<dbReference type="InterPro" id="IPR035965">
    <property type="entry name" value="PAS-like_dom_sf"/>
</dbReference>
<sequence>MMAINLFDIDQATRNMMPAPDDLRQRMQYLEIGPADLALLRQIHPLLRSRMQSVIEGFYQHLLNVPALRQLLGDDRAITRLRHLQSAYFHELTAGDYGEEYVRNRLRVGLVHQRIGLAPVWYIGAYRKYLADLGPLLRDLLRDRPQDFLPTYAALFKIVNFDMGLALDTYIQAGRQELLGLKNYSEQIISSMPSGVMVIDDDETVRTVNQSMLLMLGVQGDRSAQICYRELVADPTLRQHIAEGLRQRTYRGKVTVGLPEPLRHLRCCLSRTLLDNQHRLLLIAEDITEPMQARAELRDSEARFRAAFGQAAVGLAQVSCDGNWLRVNRKLLDIVGYSEAEMLQLNLSDLVTPEDWEIDAPLMRGVVAGDLQSSSREKRYLCKDGSDVWVKVTLSAMRPGADQPSLVAVIEDISQRKQFEDELMHVASHDALTGLANRMLLLDHIGQAIAQARRHQHHIALLFLDLDRFKTINDSLGHDAGDRVIVEVGRRLRQAVRAVDTVARLGGDEFVVLLADLPQERIAATMAQQILAVLFEPMLIHGHELAPASSIGISIYPKDGEDAKTLLKNADAAMYQAKSMGRGDYQFYNSEMNASTLHRLTLESGLRHAVERDELQLTYQPQVELVSGRIVGVEVLLRWHPEQQRLVMPDVFIPIAEETGLIVPIGEWVLRTACSQLVAWRQAGLPDVRIAVNLSARQFRQPGLDDMVSRVLADTGCHAGCLELEITETVLMERPDSAAQALQRLSDMGVRLAIDDFGTGYSSLSYLKRFPIHALKIDRSFVRDIPYDADDAAIAGAVVAVAHSMGLSVVAEGVETLAQCEFLRGLHCDHAQGYYFSQPLNAAALASLLRDGLVTGAQIGAA</sequence>
<feature type="domain" description="PAC" evidence="5">
    <location>
        <begin position="374"/>
        <end position="425"/>
    </location>
</feature>
<evidence type="ECO:0000256" key="2">
    <source>
        <dbReference type="ARBA" id="ARBA00029839"/>
    </source>
</evidence>